<dbReference type="RefSeq" id="WP_249831738.1">
    <property type="nucleotide sequence ID" value="NZ_JAMGBE010000003.1"/>
</dbReference>
<reference evidence="2" key="1">
    <citation type="submission" date="2022-05" db="EMBL/GenBank/DDBJ databases">
        <authorList>
            <person name="Jo J.-H."/>
            <person name="Im W.-T."/>
        </authorList>
    </citation>
    <scope>NUCLEOTIDE SEQUENCE</scope>
    <source>
        <strain evidence="2">SE220</strain>
    </source>
</reference>
<organism evidence="2 3">
    <name type="scientific">Sphingomonas hankyongi</name>
    <dbReference type="NCBI Taxonomy" id="2908209"/>
    <lineage>
        <taxon>Bacteria</taxon>
        <taxon>Pseudomonadati</taxon>
        <taxon>Pseudomonadota</taxon>
        <taxon>Alphaproteobacteria</taxon>
        <taxon>Sphingomonadales</taxon>
        <taxon>Sphingomonadaceae</taxon>
        <taxon>Sphingomonas</taxon>
    </lineage>
</organism>
<evidence type="ECO:0000313" key="3">
    <source>
        <dbReference type="Proteomes" id="UP001165342"/>
    </source>
</evidence>
<dbReference type="EMBL" id="JAMGBE010000003">
    <property type="protein sequence ID" value="MCL6730239.1"/>
    <property type="molecule type" value="Genomic_DNA"/>
</dbReference>
<sequence length="138" mass="14740">MRHVNQTQLLATDEIVESPVPRACEDQSFEVPFGVYAAMAIMFTGFVAVLSVAFSGHMAVSFGVIFAFLAAFFAIPALFPNMAPDSRGVALKWHEFVDRGIDTATGRTNATSATVLILALPFLILCFAIAIATIAALV</sequence>
<feature type="transmembrane region" description="Helical" evidence="1">
    <location>
        <begin position="33"/>
        <end position="53"/>
    </location>
</feature>
<proteinExistence type="predicted"/>
<protein>
    <submittedName>
        <fullName evidence="2">Uncharacterized protein</fullName>
    </submittedName>
</protein>
<comment type="caution">
    <text evidence="2">The sequence shown here is derived from an EMBL/GenBank/DDBJ whole genome shotgun (WGS) entry which is preliminary data.</text>
</comment>
<name>A0ABT0S2Y9_9SPHN</name>
<keyword evidence="1" id="KW-0812">Transmembrane</keyword>
<evidence type="ECO:0000256" key="1">
    <source>
        <dbReference type="SAM" id="Phobius"/>
    </source>
</evidence>
<feature type="transmembrane region" description="Helical" evidence="1">
    <location>
        <begin position="60"/>
        <end position="79"/>
    </location>
</feature>
<feature type="transmembrane region" description="Helical" evidence="1">
    <location>
        <begin position="115"/>
        <end position="137"/>
    </location>
</feature>
<gene>
    <name evidence="2" type="ORF">LZ538_09255</name>
</gene>
<evidence type="ECO:0000313" key="2">
    <source>
        <dbReference type="EMBL" id="MCL6730239.1"/>
    </source>
</evidence>
<dbReference type="Proteomes" id="UP001165342">
    <property type="component" value="Unassembled WGS sequence"/>
</dbReference>
<accession>A0ABT0S2Y9</accession>
<keyword evidence="3" id="KW-1185">Reference proteome</keyword>
<keyword evidence="1" id="KW-1133">Transmembrane helix</keyword>
<keyword evidence="1" id="KW-0472">Membrane</keyword>